<evidence type="ECO:0000256" key="4">
    <source>
        <dbReference type="ARBA" id="ARBA00022676"/>
    </source>
</evidence>
<dbReference type="GO" id="GO:0046920">
    <property type="term" value="F:alpha-(1-&gt;3)-fucosyltransferase activity"/>
    <property type="evidence" value="ECO:0000318"/>
    <property type="project" value="GO_Central"/>
</dbReference>
<dbReference type="InterPro" id="IPR055270">
    <property type="entry name" value="Glyco_tran_10_C"/>
</dbReference>
<dbReference type="PANTHER" id="PTHR11929:SF11">
    <property type="entry name" value="4-GALACTOSYL-N-ACETYLGLUCOSAMINIDE 3-ALPHA-L-FUCOSYLTRANSFERASE FUT5"/>
    <property type="match status" value="1"/>
</dbReference>
<evidence type="ECO:0000256" key="2">
    <source>
        <dbReference type="ARBA" id="ARBA00004922"/>
    </source>
</evidence>
<dbReference type="EC" id="2.4.1.-" evidence="19"/>
<keyword evidence="10" id="KW-0443">Lipid metabolism</keyword>
<evidence type="ECO:0000256" key="14">
    <source>
        <dbReference type="ARBA" id="ARBA00036052"/>
    </source>
</evidence>
<evidence type="ECO:0000256" key="7">
    <source>
        <dbReference type="ARBA" id="ARBA00022968"/>
    </source>
</evidence>
<accession>H9H6T4</accession>
<dbReference type="InterPro" id="IPR031481">
    <property type="entry name" value="Glyco_tran_10_N"/>
</dbReference>
<dbReference type="HOGENOM" id="CLU_032075_4_1_1"/>
<feature type="domain" description="Fucosyltransferase C-terminal" evidence="20">
    <location>
        <begin position="210"/>
        <end position="382"/>
    </location>
</feature>
<gene>
    <name evidence="22" type="primary">LOC100015438</name>
</gene>
<keyword evidence="12" id="KW-0325">Glycoprotein</keyword>
<dbReference type="Gene3D" id="3.40.50.11660">
    <property type="entry name" value="Glycosyl transferase family 10, C-terminal domain"/>
    <property type="match status" value="1"/>
</dbReference>
<dbReference type="Ensembl" id="ENSMODT00000020628.3">
    <property type="protein sequence ID" value="ENSMODP00000020271.2"/>
    <property type="gene ID" value="ENSMODG00000016218.3"/>
</dbReference>
<feature type="domain" description="Fucosyltransferase N-terminal" evidence="21">
    <location>
        <begin position="81"/>
        <end position="191"/>
    </location>
</feature>
<dbReference type="InterPro" id="IPR038577">
    <property type="entry name" value="GT10-like_C_sf"/>
</dbReference>
<dbReference type="STRING" id="13616.ENSMODP00000020271"/>
<comment type="catalytic activity">
    <reaction evidence="17">
        <text>an N-acetyl-alpha-neuraminyl-(2-&gt;3)-beta-D-galactosyl-(1-&gt;4)-N-acetyl-beta-D-glucosaminyl derivative + GDP-beta-L-fucose = an alpha-Neu5Ac-(2-&gt;3)-beta-D-Gal-(1-&gt;4)-[alpha-L-Fuc-(1-&gt;3)]-beta-D-GlcNAc derivative + GDP + H(+)</text>
        <dbReference type="Rhea" id="RHEA:56076"/>
        <dbReference type="ChEBI" id="CHEBI:15378"/>
        <dbReference type="ChEBI" id="CHEBI:57273"/>
        <dbReference type="ChEBI" id="CHEBI:58189"/>
        <dbReference type="ChEBI" id="CHEBI:136545"/>
        <dbReference type="ChEBI" id="CHEBI:139509"/>
    </reaction>
    <physiologicalReaction direction="left-to-right" evidence="17">
        <dbReference type="Rhea" id="RHEA:56077"/>
    </physiologicalReaction>
</comment>
<keyword evidence="9 19" id="KW-0333">Golgi apparatus</keyword>
<evidence type="ECO:0000256" key="16">
    <source>
        <dbReference type="ARBA" id="ARBA00036468"/>
    </source>
</evidence>
<dbReference type="FunFam" id="3.40.50.11660:FF:000001">
    <property type="entry name" value="alpha-(1,3)-fucosyltransferase 9"/>
    <property type="match status" value="1"/>
</dbReference>
<dbReference type="SUPFAM" id="SSF53756">
    <property type="entry name" value="UDP-Glycosyltransferase/glycogen phosphorylase"/>
    <property type="match status" value="1"/>
</dbReference>
<dbReference type="Pfam" id="PF17039">
    <property type="entry name" value="Glyco_tran_10_N"/>
    <property type="match status" value="1"/>
</dbReference>
<evidence type="ECO:0000256" key="13">
    <source>
        <dbReference type="ARBA" id="ARBA00029329"/>
    </source>
</evidence>
<evidence type="ECO:0000256" key="15">
    <source>
        <dbReference type="ARBA" id="ARBA00036273"/>
    </source>
</evidence>
<evidence type="ECO:0000256" key="10">
    <source>
        <dbReference type="ARBA" id="ARBA00023098"/>
    </source>
</evidence>
<dbReference type="GeneTree" id="ENSGT00940000163125"/>
<comment type="catalytic activity">
    <reaction evidence="18">
        <text>beta-D-galactosyl-(1-&gt;4)-N-acetyl-D-glucosamine + GDP-beta-L-fucose = beta-D-galactosyl-(1-&gt;4)-[alpha-L-fucosyl-(1-&gt;3)]-N-acetyl-D-glucosamine + GDP + H(+)</text>
        <dbReference type="Rhea" id="RHEA:62824"/>
        <dbReference type="ChEBI" id="CHEBI:15378"/>
        <dbReference type="ChEBI" id="CHEBI:57273"/>
        <dbReference type="ChEBI" id="CHEBI:58189"/>
        <dbReference type="ChEBI" id="CHEBI:60152"/>
        <dbReference type="ChEBI" id="CHEBI:62287"/>
    </reaction>
    <physiologicalReaction direction="left-to-right" evidence="18">
        <dbReference type="Rhea" id="RHEA:62825"/>
    </physiologicalReaction>
</comment>
<evidence type="ECO:0000256" key="11">
    <source>
        <dbReference type="ARBA" id="ARBA00023136"/>
    </source>
</evidence>
<comment type="catalytic activity">
    <reaction evidence="15">
        <text>a beta-D-galactosyl-(1-&gt;3)-N-acetyl-beta-D-glucosaminyl derivative + GDP-beta-L-fucose = a beta-D-galactosyl-(1-&gt;3)-[alpha-L-fucosyl-(1-&gt;4)]-N-acetyl-beta-D-glucosaminyl derivative + GDP + H(+)</text>
        <dbReference type="Rhea" id="RHEA:23628"/>
        <dbReference type="ChEBI" id="CHEBI:15378"/>
        <dbReference type="ChEBI" id="CHEBI:57273"/>
        <dbReference type="ChEBI" id="CHEBI:58189"/>
        <dbReference type="ChEBI" id="CHEBI:133506"/>
        <dbReference type="ChEBI" id="CHEBI:140304"/>
        <dbReference type="EC" id="2.4.1.65"/>
    </reaction>
    <physiologicalReaction direction="left-to-right" evidence="15">
        <dbReference type="Rhea" id="RHEA:23629"/>
    </physiologicalReaction>
</comment>
<keyword evidence="6 19" id="KW-0812">Transmembrane</keyword>
<evidence type="ECO:0000256" key="6">
    <source>
        <dbReference type="ARBA" id="ARBA00022692"/>
    </source>
</evidence>
<evidence type="ECO:0000256" key="17">
    <source>
        <dbReference type="ARBA" id="ARBA00036481"/>
    </source>
</evidence>
<dbReference type="GeneID" id="100015438"/>
<dbReference type="GO" id="GO:0006629">
    <property type="term" value="P:lipid metabolic process"/>
    <property type="evidence" value="ECO:0007669"/>
    <property type="project" value="UniProtKB-KW"/>
</dbReference>
<evidence type="ECO:0000256" key="19">
    <source>
        <dbReference type="RuleBase" id="RU003832"/>
    </source>
</evidence>
<reference evidence="22" key="3">
    <citation type="submission" date="2025-09" db="UniProtKB">
        <authorList>
            <consortium name="Ensembl"/>
        </authorList>
    </citation>
    <scope>IDENTIFICATION</scope>
</reference>
<protein>
    <recommendedName>
        <fullName evidence="19">Fucosyltransferase</fullName>
        <ecNumber evidence="19">2.4.1.-</ecNumber>
    </recommendedName>
</protein>
<evidence type="ECO:0000313" key="23">
    <source>
        <dbReference type="Proteomes" id="UP000002280"/>
    </source>
</evidence>
<evidence type="ECO:0000259" key="21">
    <source>
        <dbReference type="Pfam" id="PF17039"/>
    </source>
</evidence>
<name>H9H6T4_MONDO</name>
<proteinExistence type="inferred from homology"/>
<evidence type="ECO:0000256" key="18">
    <source>
        <dbReference type="ARBA" id="ARBA00036928"/>
    </source>
</evidence>
<dbReference type="PANTHER" id="PTHR11929">
    <property type="entry name" value="ALPHA- 1,3 -FUCOSYLTRANSFERASE"/>
    <property type="match status" value="1"/>
</dbReference>
<evidence type="ECO:0000256" key="9">
    <source>
        <dbReference type="ARBA" id="ARBA00023034"/>
    </source>
</evidence>
<comment type="subcellular location">
    <subcellularLocation>
        <location evidence="1 19">Golgi apparatus</location>
        <location evidence="1 19">Golgi stack membrane</location>
        <topology evidence="1 19">Single-pass type II membrane protein</topology>
    </subcellularLocation>
</comment>
<dbReference type="Proteomes" id="UP000002280">
    <property type="component" value="Unplaced"/>
</dbReference>
<dbReference type="InParanoid" id="H9H6T4"/>
<keyword evidence="7" id="KW-0735">Signal-anchor</keyword>
<dbReference type="AlphaFoldDB" id="H9H6T4"/>
<comment type="catalytic activity">
    <reaction evidence="16">
        <text>an alpha-Neu5Ac-(2-&gt;3)-beta-D-Gal-(1-&gt;3)-D-GlcNAc derivative + GDP-beta-L-fucose = an alpha-Neu5Ac-(2-&gt;3)-beta-D-Gal-(1-&gt;3)-[alpha-L-Fuc-(1-&gt;4)]-beta-D-GlcNAc derivative + GDP + H(+)</text>
        <dbReference type="Rhea" id="RHEA:62904"/>
        <dbReference type="ChEBI" id="CHEBI:15378"/>
        <dbReference type="ChEBI" id="CHEBI:57273"/>
        <dbReference type="ChEBI" id="CHEBI:58189"/>
        <dbReference type="ChEBI" id="CHEBI:146021"/>
        <dbReference type="ChEBI" id="CHEBI:146022"/>
    </reaction>
    <physiologicalReaction direction="left-to-right" evidence="16">
        <dbReference type="Rhea" id="RHEA:62905"/>
    </physiologicalReaction>
</comment>
<keyword evidence="8 19" id="KW-1133">Transmembrane helix</keyword>
<dbReference type="OrthoDB" id="427096at2759"/>
<sequence length="384" mass="45303">MAALKEDVGRVTSSAQSSSCSTKAQVNSFFKKKYFYSQLFLFLLLQLLFTLSLVSYWYLPCQPLQNSCFSEQLSPPITPMITILLWTWPFDKKRGSIEGFHCLDSSIRELNCQITLNRSWYDRAHAVIIHHPDVSSNPFRQLPTEPRPNGQRWIWFSLESPSHLKNLHAMDGLFNLTMSYRSDSDIFTPYGWLKPREGERNNSLIRPPFPKTKLVAWVVSNWKKDSIRMKYFGKLKPYLSVDIYGKQHIPLPSKRQQIILSKYKFYLAFENSLHQDYITEKLWKNALKAWAIPVVYGPPRHNYERFLPSDAFIHVDDFKKPQELATYIMKLNTDEKGYLAYFQWREHLEVVIRTGWHQEFCKACRILQESPTYRTLPMLSTWFT</sequence>
<reference evidence="22" key="2">
    <citation type="submission" date="2025-08" db="UniProtKB">
        <authorList>
            <consortium name="Ensembl"/>
        </authorList>
    </citation>
    <scope>IDENTIFICATION</scope>
</reference>
<comment type="catalytic activity">
    <reaction evidence="13">
        <text>a beta-D-galactosyl-(1-&gt;4)-N-acetyl-beta-D-glucosaminyl derivative + GDP-beta-L-fucose = a beta-D-galactosyl-(1-&gt;4)-[alpha-L-fucosyl-(1-&gt;3)]-N-acetyl-beta-D-glucosaminyl derivative + GDP + H(+)</text>
        <dbReference type="Rhea" id="RHEA:14257"/>
        <dbReference type="ChEBI" id="CHEBI:15378"/>
        <dbReference type="ChEBI" id="CHEBI:57273"/>
        <dbReference type="ChEBI" id="CHEBI:58189"/>
        <dbReference type="ChEBI" id="CHEBI:133507"/>
        <dbReference type="ChEBI" id="CHEBI:137941"/>
        <dbReference type="EC" id="2.4.1.152"/>
    </reaction>
    <physiologicalReaction direction="left-to-right" evidence="13">
        <dbReference type="Rhea" id="RHEA:14258"/>
    </physiologicalReaction>
</comment>
<evidence type="ECO:0000256" key="3">
    <source>
        <dbReference type="ARBA" id="ARBA00008919"/>
    </source>
</evidence>
<evidence type="ECO:0000313" key="22">
    <source>
        <dbReference type="Ensembl" id="ENSMODP00000020271.2"/>
    </source>
</evidence>
<dbReference type="InterPro" id="IPR001503">
    <property type="entry name" value="Glyco_trans_10"/>
</dbReference>
<evidence type="ECO:0000256" key="12">
    <source>
        <dbReference type="ARBA" id="ARBA00023180"/>
    </source>
</evidence>
<organism evidence="22 23">
    <name type="scientific">Monodelphis domestica</name>
    <name type="common">Gray short-tailed opossum</name>
    <dbReference type="NCBI Taxonomy" id="13616"/>
    <lineage>
        <taxon>Eukaryota</taxon>
        <taxon>Metazoa</taxon>
        <taxon>Chordata</taxon>
        <taxon>Craniata</taxon>
        <taxon>Vertebrata</taxon>
        <taxon>Euteleostomi</taxon>
        <taxon>Mammalia</taxon>
        <taxon>Metatheria</taxon>
        <taxon>Didelphimorphia</taxon>
        <taxon>Didelphidae</taxon>
        <taxon>Monodelphis</taxon>
    </lineage>
</organism>
<dbReference type="KEGG" id="mdo:100015438"/>
<dbReference type="eggNOG" id="KOG2619">
    <property type="taxonomic scope" value="Eukaryota"/>
</dbReference>
<dbReference type="OMA" id="CKACRIL"/>
<keyword evidence="5 19" id="KW-0808">Transferase</keyword>
<keyword evidence="23" id="KW-1185">Reference proteome</keyword>
<dbReference type="GO" id="GO:0017060">
    <property type="term" value="F:3-galactosyl-N-acetylglucosaminide 4-alpha-L-fucosyltransferase activity"/>
    <property type="evidence" value="ECO:0007669"/>
    <property type="project" value="UniProtKB-EC"/>
</dbReference>
<dbReference type="FunCoup" id="H9H6T4">
    <property type="interactions" value="260"/>
</dbReference>
<dbReference type="Bgee" id="ENSMODG00000016218">
    <property type="expression patterns" value="Expressed in testis and 2 other cell types or tissues"/>
</dbReference>
<dbReference type="Pfam" id="PF00852">
    <property type="entry name" value="Glyco_transf_10"/>
    <property type="match status" value="1"/>
</dbReference>
<dbReference type="GO" id="GO:0032580">
    <property type="term" value="C:Golgi cisterna membrane"/>
    <property type="evidence" value="ECO:0007669"/>
    <property type="project" value="UniProtKB-SubCell"/>
</dbReference>
<dbReference type="UniPathway" id="UPA00378"/>
<feature type="transmembrane region" description="Helical" evidence="19">
    <location>
        <begin position="39"/>
        <end position="59"/>
    </location>
</feature>
<evidence type="ECO:0000256" key="5">
    <source>
        <dbReference type="ARBA" id="ARBA00022679"/>
    </source>
</evidence>
<evidence type="ECO:0000256" key="8">
    <source>
        <dbReference type="ARBA" id="ARBA00022989"/>
    </source>
</evidence>
<keyword evidence="4 19" id="KW-0328">Glycosyltransferase</keyword>
<evidence type="ECO:0000259" key="20">
    <source>
        <dbReference type="Pfam" id="PF00852"/>
    </source>
</evidence>
<evidence type="ECO:0000256" key="1">
    <source>
        <dbReference type="ARBA" id="ARBA00004447"/>
    </source>
</evidence>
<comment type="similarity">
    <text evidence="3 19">Belongs to the glycosyltransferase 10 family.</text>
</comment>
<comment type="pathway">
    <text evidence="2">Protein modification; protein glycosylation.</text>
</comment>
<comment type="catalytic activity">
    <reaction evidence="14">
        <text>an alpha-Neu5Ac-(2-&gt;3)-beta-D-Gal-(1-&gt;4)-beta-D-GlcNAc-(1-&gt;3)-beta-D-Gal-(1-&gt;4)-[alpha-L-Fuc-(1-&gt;3)]-beta-D-GlcNAc derivative + GDP-beta-L-fucose = an alpha-Neu5Ac-(2-&gt;3)-beta-D-Gal-(1-&gt;4)-[alpha-L-Fuc-(1-&gt;3)]-beta-D-GlcNAc-(1-&gt;3)-beta-D-Gal-(1-&gt;4)-[alpha-L-Fuc-(1-&gt;3)]-beta-D-GlcNAc derivative + GDP + H(+)</text>
        <dbReference type="Rhea" id="RHEA:52864"/>
        <dbReference type="ChEBI" id="CHEBI:15378"/>
        <dbReference type="ChEBI" id="CHEBI:57273"/>
        <dbReference type="ChEBI" id="CHEBI:58189"/>
        <dbReference type="ChEBI" id="CHEBI:145342"/>
        <dbReference type="ChEBI" id="CHEBI:145343"/>
    </reaction>
    <physiologicalReaction direction="left-to-right" evidence="14">
        <dbReference type="Rhea" id="RHEA:52865"/>
    </physiologicalReaction>
</comment>
<reference evidence="22" key="1">
    <citation type="journal article" date="2007" name="Nature">
        <title>Genome of the marsupial Monodelphis domestica reveals innovation in non-coding sequences.</title>
        <authorList>
            <person name="Mikkelsen T.S."/>
            <person name="Wakefield M.J."/>
            <person name="Aken B."/>
            <person name="Amemiya C.T."/>
            <person name="Chang J.L."/>
            <person name="Duke S."/>
            <person name="Garber M."/>
            <person name="Gentles A.J."/>
            <person name="Goodstadt L."/>
            <person name="Heger A."/>
            <person name="Jurka J."/>
            <person name="Kamal M."/>
            <person name="Mauceli E."/>
            <person name="Searle S.M."/>
            <person name="Sharpe T."/>
            <person name="Baker M.L."/>
            <person name="Batzer M.A."/>
            <person name="Benos P.V."/>
            <person name="Belov K."/>
            <person name="Clamp M."/>
            <person name="Cook A."/>
            <person name="Cuff J."/>
            <person name="Das R."/>
            <person name="Davidow L."/>
            <person name="Deakin J.E."/>
            <person name="Fazzari M.J."/>
            <person name="Glass J.L."/>
            <person name="Grabherr M."/>
            <person name="Greally J.M."/>
            <person name="Gu W."/>
            <person name="Hore T.A."/>
            <person name="Huttley G.A."/>
            <person name="Kleber M."/>
            <person name="Jirtle R.L."/>
            <person name="Koina E."/>
            <person name="Lee J.T."/>
            <person name="Mahony S."/>
            <person name="Marra M.A."/>
            <person name="Miller R.D."/>
            <person name="Nicholls R.D."/>
            <person name="Oda M."/>
            <person name="Papenfuss A.T."/>
            <person name="Parra Z.E."/>
            <person name="Pollock D.D."/>
            <person name="Ray D.A."/>
            <person name="Schein J.E."/>
            <person name="Speed T.P."/>
            <person name="Thompson K."/>
            <person name="VandeBerg J.L."/>
            <person name="Wade C.M."/>
            <person name="Walker J.A."/>
            <person name="Waters P.D."/>
            <person name="Webber C."/>
            <person name="Weidman J.R."/>
            <person name="Xie X."/>
            <person name="Zody M.C."/>
            <person name="Baldwin J."/>
            <person name="Abdouelleil A."/>
            <person name="Abdulkadir J."/>
            <person name="Abebe A."/>
            <person name="Abera B."/>
            <person name="Abreu J."/>
            <person name="Acer S.C."/>
            <person name="Aftuck L."/>
            <person name="Alexander A."/>
            <person name="An P."/>
            <person name="Anderson E."/>
            <person name="Anderson S."/>
            <person name="Arachi H."/>
            <person name="Azer M."/>
            <person name="Bachantsang P."/>
            <person name="Barry A."/>
            <person name="Bayul T."/>
            <person name="Berlin A."/>
            <person name="Bessette D."/>
            <person name="Bloom T."/>
            <person name="Bloom T."/>
            <person name="Boguslavskiy L."/>
            <person name="Bonnet C."/>
            <person name="Boukhgalter B."/>
            <person name="Bourzgui I."/>
            <person name="Brown A."/>
            <person name="Cahill P."/>
            <person name="Channer S."/>
            <person name="Cheshatsang Y."/>
            <person name="Chuda L."/>
            <person name="Citroen M."/>
            <person name="Collymore A."/>
            <person name="Cooke P."/>
            <person name="Costello M."/>
            <person name="D'Aco K."/>
            <person name="Daza R."/>
            <person name="De Haan G."/>
            <person name="DeGray S."/>
            <person name="DeMaso C."/>
            <person name="Dhargay N."/>
            <person name="Dooley K."/>
            <person name="Dooley E."/>
            <person name="Doricent M."/>
            <person name="Dorje P."/>
            <person name="Dorjee K."/>
            <person name="Dupes A."/>
            <person name="Elong R."/>
            <person name="Falk J."/>
            <person name="Farina A."/>
            <person name="Faro S."/>
            <person name="Ferguson D."/>
            <person name="Fisher S."/>
            <person name="Foley C.D."/>
            <person name="Franke A."/>
            <person name="Friedrich D."/>
            <person name="Gadbois L."/>
            <person name="Gearin G."/>
            <person name="Gearin C.R."/>
            <person name="Giannoukos G."/>
            <person name="Goode T."/>
            <person name="Graham J."/>
            <person name="Grandbois E."/>
            <person name="Grewal S."/>
            <person name="Gyaltsen K."/>
            <person name="Hafez N."/>
            <person name="Hagos B."/>
            <person name="Hall J."/>
            <person name="Henson C."/>
            <person name="Hollinger A."/>
            <person name="Honan T."/>
            <person name="Huard M.D."/>
            <person name="Hughes L."/>
            <person name="Hurhula B."/>
            <person name="Husby M.E."/>
            <person name="Kamat A."/>
            <person name="Kanga B."/>
            <person name="Kashin S."/>
            <person name="Khazanovich D."/>
            <person name="Kisner P."/>
            <person name="Lance K."/>
            <person name="Lara M."/>
            <person name="Lee W."/>
            <person name="Lennon N."/>
            <person name="Letendre F."/>
            <person name="LeVine R."/>
            <person name="Lipovsky A."/>
            <person name="Liu X."/>
            <person name="Liu J."/>
            <person name="Liu S."/>
            <person name="Lokyitsang T."/>
            <person name="Lokyitsang Y."/>
            <person name="Lubonja R."/>
            <person name="Lui A."/>
            <person name="MacDonald P."/>
            <person name="Magnisalis V."/>
            <person name="Maru K."/>
            <person name="Matthews C."/>
            <person name="McCusker W."/>
            <person name="McDonough S."/>
            <person name="Mehta T."/>
            <person name="Meldrim J."/>
            <person name="Meneus L."/>
            <person name="Mihai O."/>
            <person name="Mihalev A."/>
            <person name="Mihova T."/>
            <person name="Mittelman R."/>
            <person name="Mlenga V."/>
            <person name="Montmayeur A."/>
            <person name="Mulrain L."/>
            <person name="Navidi A."/>
            <person name="Naylor J."/>
            <person name="Negash T."/>
            <person name="Nguyen T."/>
            <person name="Nguyen N."/>
            <person name="Nicol R."/>
            <person name="Norbu C."/>
            <person name="Norbu N."/>
            <person name="Novod N."/>
            <person name="O'Neill B."/>
            <person name="Osman S."/>
            <person name="Markiewicz E."/>
            <person name="Oyono O.L."/>
            <person name="Patti C."/>
            <person name="Phunkhang P."/>
            <person name="Pierre F."/>
            <person name="Priest M."/>
            <person name="Raghuraman S."/>
            <person name="Rege F."/>
            <person name="Reyes R."/>
            <person name="Rise C."/>
            <person name="Rogov P."/>
            <person name="Ross K."/>
            <person name="Ryan E."/>
            <person name="Settipalli S."/>
            <person name="Shea T."/>
            <person name="Sherpa N."/>
            <person name="Shi L."/>
            <person name="Shih D."/>
            <person name="Sparrow T."/>
            <person name="Spaulding J."/>
            <person name="Stalker J."/>
            <person name="Stange-Thomann N."/>
            <person name="Stavropoulos S."/>
            <person name="Stone C."/>
            <person name="Strader C."/>
            <person name="Tesfaye S."/>
            <person name="Thomson T."/>
            <person name="Thoulutsang Y."/>
            <person name="Thoulutsang D."/>
            <person name="Topham K."/>
            <person name="Topping I."/>
            <person name="Tsamla T."/>
            <person name="Vassiliev H."/>
            <person name="Vo A."/>
            <person name="Wangchuk T."/>
            <person name="Wangdi T."/>
            <person name="Weiand M."/>
            <person name="Wilkinson J."/>
            <person name="Wilson A."/>
            <person name="Yadav S."/>
            <person name="Young G."/>
            <person name="Yu Q."/>
            <person name="Zembek L."/>
            <person name="Zhong D."/>
            <person name="Zimmer A."/>
            <person name="Zwirko Z."/>
            <person name="Jaffe D.B."/>
            <person name="Alvarez P."/>
            <person name="Brockman W."/>
            <person name="Butler J."/>
            <person name="Chin C."/>
            <person name="Gnerre S."/>
            <person name="MacCallum I."/>
            <person name="Graves J.A."/>
            <person name="Ponting C.P."/>
            <person name="Breen M."/>
            <person name="Samollow P.B."/>
            <person name="Lander E.S."/>
            <person name="Lindblad-Toh K."/>
        </authorList>
    </citation>
    <scope>NUCLEOTIDE SEQUENCE [LARGE SCALE GENOMIC DNA]</scope>
</reference>
<dbReference type="GO" id="GO:0017083">
    <property type="term" value="F:4-galactosyl-N-acetylglucosaminide 3-alpha-L-fucosyltransferase activity"/>
    <property type="evidence" value="ECO:0007669"/>
    <property type="project" value="UniProtKB-EC"/>
</dbReference>
<dbReference type="RefSeq" id="XP_001369501.3">
    <property type="nucleotide sequence ID" value="XM_001369464.4"/>
</dbReference>
<keyword evidence="11 19" id="KW-0472">Membrane</keyword>